<protein>
    <submittedName>
        <fullName evidence="1">Uncharacterized protein</fullName>
    </submittedName>
</protein>
<dbReference type="EMBL" id="UZAL01034503">
    <property type="protein sequence ID" value="VDP65529.1"/>
    <property type="molecule type" value="Genomic_DNA"/>
</dbReference>
<sequence>MSNYHRFFKLLCPANDDQQPPLRCKHVVNWFVDRERKEAIRLMFKVYVVL</sequence>
<accession>A0A3P8JAI7</accession>
<reference evidence="1 2" key="1">
    <citation type="submission" date="2018-11" db="EMBL/GenBank/DDBJ databases">
        <authorList>
            <consortium name="Pathogen Informatics"/>
        </authorList>
    </citation>
    <scope>NUCLEOTIDE SEQUENCE [LARGE SCALE GENOMIC DNA]</scope>
    <source>
        <strain>Denwood</strain>
        <strain evidence="2">Zambia</strain>
    </source>
</reference>
<dbReference type="AlphaFoldDB" id="A0A3P8JAI7"/>
<name>A0A3P8JAI7_9TREM</name>
<evidence type="ECO:0000313" key="1">
    <source>
        <dbReference type="EMBL" id="VDP65529.1"/>
    </source>
</evidence>
<evidence type="ECO:0000313" key="2">
    <source>
        <dbReference type="Proteomes" id="UP000269396"/>
    </source>
</evidence>
<gene>
    <name evidence="1" type="ORF">SMTD_LOCUS14315</name>
</gene>
<organism evidence="1 2">
    <name type="scientific">Schistosoma mattheei</name>
    <dbReference type="NCBI Taxonomy" id="31246"/>
    <lineage>
        <taxon>Eukaryota</taxon>
        <taxon>Metazoa</taxon>
        <taxon>Spiralia</taxon>
        <taxon>Lophotrochozoa</taxon>
        <taxon>Platyhelminthes</taxon>
        <taxon>Trematoda</taxon>
        <taxon>Digenea</taxon>
        <taxon>Strigeidida</taxon>
        <taxon>Schistosomatoidea</taxon>
        <taxon>Schistosomatidae</taxon>
        <taxon>Schistosoma</taxon>
    </lineage>
</organism>
<keyword evidence="2" id="KW-1185">Reference proteome</keyword>
<proteinExistence type="predicted"/>
<dbReference type="Proteomes" id="UP000269396">
    <property type="component" value="Unassembled WGS sequence"/>
</dbReference>